<dbReference type="InterPro" id="IPR050266">
    <property type="entry name" value="AB_hydrolase_sf"/>
</dbReference>
<organism evidence="2 3">
    <name type="scientific">Cellulomonas triticagri</name>
    <dbReference type="NCBI Taxonomy" id="2483352"/>
    <lineage>
        <taxon>Bacteria</taxon>
        <taxon>Bacillati</taxon>
        <taxon>Actinomycetota</taxon>
        <taxon>Actinomycetes</taxon>
        <taxon>Micrococcales</taxon>
        <taxon>Cellulomonadaceae</taxon>
        <taxon>Cellulomonas</taxon>
    </lineage>
</organism>
<feature type="domain" description="AB hydrolase-1" evidence="1">
    <location>
        <begin position="12"/>
        <end position="244"/>
    </location>
</feature>
<dbReference type="SUPFAM" id="SSF53474">
    <property type="entry name" value="alpha/beta-Hydrolases"/>
    <property type="match status" value="1"/>
</dbReference>
<comment type="caution">
    <text evidence="2">The sequence shown here is derived from an EMBL/GenBank/DDBJ whole genome shotgun (WGS) entry which is preliminary data.</text>
</comment>
<dbReference type="Proteomes" id="UP000269289">
    <property type="component" value="Unassembled WGS sequence"/>
</dbReference>
<dbReference type="InterPro" id="IPR029058">
    <property type="entry name" value="AB_hydrolase_fold"/>
</dbReference>
<dbReference type="GO" id="GO:0016787">
    <property type="term" value="F:hydrolase activity"/>
    <property type="evidence" value="ECO:0007669"/>
    <property type="project" value="UniProtKB-KW"/>
</dbReference>
<reference evidence="2 3" key="1">
    <citation type="submission" date="2018-10" db="EMBL/GenBank/DDBJ databases">
        <title>Isolation, diversity and antifungal activity of actinobacteria from wheat.</title>
        <authorList>
            <person name="Han C."/>
        </authorList>
    </citation>
    <scope>NUCLEOTIDE SEQUENCE [LARGE SCALE GENOMIC DNA]</scope>
    <source>
        <strain evidence="2 3">NEAU-YY56</strain>
    </source>
</reference>
<dbReference type="PANTHER" id="PTHR43798">
    <property type="entry name" value="MONOACYLGLYCEROL LIPASE"/>
    <property type="match status" value="1"/>
</dbReference>
<evidence type="ECO:0000313" key="2">
    <source>
        <dbReference type="EMBL" id="RMI03361.1"/>
    </source>
</evidence>
<keyword evidence="2" id="KW-0378">Hydrolase</keyword>
<dbReference type="InterPro" id="IPR000073">
    <property type="entry name" value="AB_hydrolase_1"/>
</dbReference>
<dbReference type="PRINTS" id="PR00111">
    <property type="entry name" value="ABHYDROLASE"/>
</dbReference>
<protein>
    <submittedName>
        <fullName evidence="2">Alpha/beta fold hydrolase</fullName>
    </submittedName>
</protein>
<keyword evidence="3" id="KW-1185">Reference proteome</keyword>
<evidence type="ECO:0000259" key="1">
    <source>
        <dbReference type="Pfam" id="PF12697"/>
    </source>
</evidence>
<dbReference type="EMBL" id="RFFI01000193">
    <property type="protein sequence ID" value="RMI03361.1"/>
    <property type="molecule type" value="Genomic_DNA"/>
</dbReference>
<proteinExistence type="predicted"/>
<dbReference type="AlphaFoldDB" id="A0A3M2ITX2"/>
<dbReference type="PANTHER" id="PTHR43798:SF29">
    <property type="entry name" value="AB HYDROLASE-1 DOMAIN-CONTAINING PROTEIN"/>
    <property type="match status" value="1"/>
</dbReference>
<name>A0A3M2ITX2_9CELL</name>
<dbReference type="Gene3D" id="3.40.50.1820">
    <property type="entry name" value="alpha/beta hydrolase"/>
    <property type="match status" value="1"/>
</dbReference>
<gene>
    <name evidence="2" type="ORF">EBM89_19740</name>
</gene>
<accession>A0A3M2ITX2</accession>
<evidence type="ECO:0000313" key="3">
    <source>
        <dbReference type="Proteomes" id="UP000269289"/>
    </source>
</evidence>
<dbReference type="Pfam" id="PF12697">
    <property type="entry name" value="Abhydrolase_6"/>
    <property type="match status" value="1"/>
</dbReference>
<dbReference type="OrthoDB" id="9785847at2"/>
<sequence>MHVLRPGTGTPLVLLHAFPVDARLWEDVAPLVPGDAPVLAVDLPGLGAARDVTLPEPALEASADAVAAVLADAGHARAVVAGLSMGGYVALALVERHPDLVVGLGLLDTKATADPEDAHANRLRVADVVERSGTVDEVLPMATALLGDATRARPEVVSRVEGWIRSQPPAGVAWSQRAMAARPDRTAVLAGFGGPVLVLVGEQDGPTPVEVARATAAVVGGEPVVVPGAGHLTAVETPEPVAAALGALVVRSVP</sequence>